<proteinExistence type="predicted"/>
<evidence type="ECO:0000313" key="2">
    <source>
        <dbReference type="Proteomes" id="UP000001312"/>
    </source>
</evidence>
<dbReference type="RefSeq" id="XP_001592639.1">
    <property type="nucleotide sequence ID" value="XM_001592589.1"/>
</dbReference>
<gene>
    <name evidence="1" type="ORF">SS1G_06880</name>
</gene>
<name>A7ENI1_SCLS1</name>
<evidence type="ECO:0000313" key="1">
    <source>
        <dbReference type="EMBL" id="EDO04397.1"/>
    </source>
</evidence>
<reference evidence="2" key="1">
    <citation type="journal article" date="2011" name="PLoS Genet.">
        <title>Genomic analysis of the necrotrophic fungal pathogens Sclerotinia sclerotiorum and Botrytis cinerea.</title>
        <authorList>
            <person name="Amselem J."/>
            <person name="Cuomo C.A."/>
            <person name="van Kan J.A."/>
            <person name="Viaud M."/>
            <person name="Benito E.P."/>
            <person name="Couloux A."/>
            <person name="Coutinho P.M."/>
            <person name="de Vries R.P."/>
            <person name="Dyer P.S."/>
            <person name="Fillinger S."/>
            <person name="Fournier E."/>
            <person name="Gout L."/>
            <person name="Hahn M."/>
            <person name="Kohn L."/>
            <person name="Lapalu N."/>
            <person name="Plummer K.M."/>
            <person name="Pradier J.M."/>
            <person name="Quevillon E."/>
            <person name="Sharon A."/>
            <person name="Simon A."/>
            <person name="ten Have A."/>
            <person name="Tudzynski B."/>
            <person name="Tudzynski P."/>
            <person name="Wincker P."/>
            <person name="Andrew M."/>
            <person name="Anthouard V."/>
            <person name="Beever R.E."/>
            <person name="Beffa R."/>
            <person name="Benoit I."/>
            <person name="Bouzid O."/>
            <person name="Brault B."/>
            <person name="Chen Z."/>
            <person name="Choquer M."/>
            <person name="Collemare J."/>
            <person name="Cotton P."/>
            <person name="Danchin E.G."/>
            <person name="Da Silva C."/>
            <person name="Gautier A."/>
            <person name="Giraud C."/>
            <person name="Giraud T."/>
            <person name="Gonzalez C."/>
            <person name="Grossetete S."/>
            <person name="Guldener U."/>
            <person name="Henrissat B."/>
            <person name="Howlett B.J."/>
            <person name="Kodira C."/>
            <person name="Kretschmer M."/>
            <person name="Lappartient A."/>
            <person name="Leroch M."/>
            <person name="Levis C."/>
            <person name="Mauceli E."/>
            <person name="Neuveglise C."/>
            <person name="Oeser B."/>
            <person name="Pearson M."/>
            <person name="Poulain J."/>
            <person name="Poussereau N."/>
            <person name="Quesneville H."/>
            <person name="Rascle C."/>
            <person name="Schumacher J."/>
            <person name="Segurens B."/>
            <person name="Sexton A."/>
            <person name="Silva E."/>
            <person name="Sirven C."/>
            <person name="Soanes D.M."/>
            <person name="Talbot N.J."/>
            <person name="Templeton M."/>
            <person name="Yandava C."/>
            <person name="Yarden O."/>
            <person name="Zeng Q."/>
            <person name="Rollins J.A."/>
            <person name="Lebrun M.H."/>
            <person name="Dickman M."/>
        </authorList>
    </citation>
    <scope>NUCLEOTIDE SEQUENCE [LARGE SCALE GENOMIC DNA]</scope>
    <source>
        <strain evidence="2">ATCC 18683 / 1980 / Ss-1</strain>
    </source>
</reference>
<dbReference type="KEGG" id="ssl:SS1G_06880"/>
<organism evidence="1 2">
    <name type="scientific">Sclerotinia sclerotiorum (strain ATCC 18683 / 1980 / Ss-1)</name>
    <name type="common">White mold</name>
    <name type="synonym">Whetzelinia sclerotiorum</name>
    <dbReference type="NCBI Taxonomy" id="665079"/>
    <lineage>
        <taxon>Eukaryota</taxon>
        <taxon>Fungi</taxon>
        <taxon>Dikarya</taxon>
        <taxon>Ascomycota</taxon>
        <taxon>Pezizomycotina</taxon>
        <taxon>Leotiomycetes</taxon>
        <taxon>Helotiales</taxon>
        <taxon>Sclerotiniaceae</taxon>
        <taxon>Sclerotinia</taxon>
    </lineage>
</organism>
<dbReference type="EMBL" id="CH476628">
    <property type="protein sequence ID" value="EDO04397.1"/>
    <property type="molecule type" value="Genomic_DNA"/>
</dbReference>
<dbReference type="InParanoid" id="A7ENI1"/>
<sequence>MDEVKILKIVNVQALLVLLFTCFLEPVEYSDFEVLLHVPVPMYNLGSLGWVDYYQKKVALLLEICKLQVVVSLMAE</sequence>
<keyword evidence="2" id="KW-1185">Reference proteome</keyword>
<dbReference type="Proteomes" id="UP000001312">
    <property type="component" value="Unassembled WGS sequence"/>
</dbReference>
<dbReference type="AlphaFoldDB" id="A7ENI1"/>
<accession>A7ENI1</accession>
<dbReference type="GeneID" id="5488823"/>
<protein>
    <submittedName>
        <fullName evidence="1">Uncharacterized protein</fullName>
    </submittedName>
</protein>